<comment type="caution">
    <text evidence="1">The sequence shown here is derived from an EMBL/GenBank/DDBJ whole genome shotgun (WGS) entry which is preliminary data.</text>
</comment>
<name>A0A918FHW4_9DEIO</name>
<dbReference type="RefSeq" id="WP_229776703.1">
    <property type="nucleotide sequence ID" value="NZ_BMQL01000088.1"/>
</dbReference>
<dbReference type="Proteomes" id="UP000603865">
    <property type="component" value="Unassembled WGS sequence"/>
</dbReference>
<evidence type="ECO:0000313" key="1">
    <source>
        <dbReference type="EMBL" id="GGR38713.1"/>
    </source>
</evidence>
<evidence type="ECO:0000313" key="2">
    <source>
        <dbReference type="Proteomes" id="UP000603865"/>
    </source>
</evidence>
<reference evidence="1" key="2">
    <citation type="submission" date="2020-09" db="EMBL/GenBank/DDBJ databases">
        <authorList>
            <person name="Sun Q."/>
            <person name="Ohkuma M."/>
        </authorList>
    </citation>
    <scope>NUCLEOTIDE SEQUENCE</scope>
    <source>
        <strain evidence="1">JCM 31311</strain>
    </source>
</reference>
<sequence length="227" mass="23697">MPDLTPETPTMLRALLVAGDEQQALTLLQDALPAQYAAAAAEALSAGRPRLAARWAAGHAPLLHAAALLRLGASEQVLSLLESLPASARVQVLRARALGTLPAAEAAVRLARREGDAPALIAAVTLLGERLLPADPRAALLALAEGLKVAEQLNEEADAHLLAVLAHVQARLGGAGKARKTAQKALDRSSPRSPARAVALLALERPEDAEAERTAGELSLDWVRAFH</sequence>
<reference evidence="1" key="1">
    <citation type="journal article" date="2014" name="Int. J. Syst. Evol. Microbiol.">
        <title>Complete genome sequence of Corynebacterium casei LMG S-19264T (=DSM 44701T), isolated from a smear-ripened cheese.</title>
        <authorList>
            <consortium name="US DOE Joint Genome Institute (JGI-PGF)"/>
            <person name="Walter F."/>
            <person name="Albersmeier A."/>
            <person name="Kalinowski J."/>
            <person name="Ruckert C."/>
        </authorList>
    </citation>
    <scope>NUCLEOTIDE SEQUENCE</scope>
    <source>
        <strain evidence="1">JCM 31311</strain>
    </source>
</reference>
<gene>
    <name evidence="1" type="ORF">GCM10008957_54660</name>
</gene>
<keyword evidence="2" id="KW-1185">Reference proteome</keyword>
<protein>
    <submittedName>
        <fullName evidence="1">Uncharacterized protein</fullName>
    </submittedName>
</protein>
<dbReference type="AlphaFoldDB" id="A0A918FHW4"/>
<accession>A0A918FHW4</accession>
<organism evidence="1 2">
    <name type="scientific">Deinococcus ruber</name>
    <dbReference type="NCBI Taxonomy" id="1848197"/>
    <lineage>
        <taxon>Bacteria</taxon>
        <taxon>Thermotogati</taxon>
        <taxon>Deinococcota</taxon>
        <taxon>Deinococci</taxon>
        <taxon>Deinococcales</taxon>
        <taxon>Deinococcaceae</taxon>
        <taxon>Deinococcus</taxon>
    </lineage>
</organism>
<proteinExistence type="predicted"/>
<dbReference type="EMBL" id="BMQL01000088">
    <property type="protein sequence ID" value="GGR38713.1"/>
    <property type="molecule type" value="Genomic_DNA"/>
</dbReference>